<dbReference type="SUPFAM" id="SSF53756">
    <property type="entry name" value="UDP-Glycosyltransferase/glycogen phosphorylase"/>
    <property type="match status" value="1"/>
</dbReference>
<keyword evidence="1 2" id="KW-0808">Transferase</keyword>
<keyword evidence="3" id="KW-1185">Reference proteome</keyword>
<dbReference type="PANTHER" id="PTHR46401:SF2">
    <property type="entry name" value="GLYCOSYLTRANSFERASE WBBK-RELATED"/>
    <property type="match status" value="1"/>
</dbReference>
<name>A0A2T6A981_9RHOB</name>
<dbReference type="OrthoDB" id="7826001at2"/>
<proteinExistence type="predicted"/>
<dbReference type="Proteomes" id="UP000244069">
    <property type="component" value="Unassembled WGS sequence"/>
</dbReference>
<sequence>MTCLTYLEPLTDGHCAFWAQMTLRGAAADPRVDQLRLVTGPEMAKRLEETVAATGLELEVLPPDQLRELTQPDLLKRGRAQWEAARDCLGTSGGQLFLPFFDHAIYGALLDRRPVPGQVSGIIFRPPNGHNYPAGLRRGLDTGRRWGSYLGAQRPALRKLFTLDERAPRSAVSRMAGLLTFLPDPSPDLSLLENRTPCPRLDGRRVLLLFGALAERKGIFVLLEALSHLSSEQRSRLALRFVGRVDNPDRESFAARLEAARAAYPEVAIELVDRFVSDSELAQEVVDCDVVLAPYQNHVGSSGVVFWAAAAGKPLIAQRTGLIGYQVEQHGLGEAVDTTDATALASAIEKAAPRKRNDTFLKAHSPEVFTQTILEGCFG</sequence>
<evidence type="ECO:0000313" key="2">
    <source>
        <dbReference type="EMBL" id="PTX40366.1"/>
    </source>
</evidence>
<dbReference type="GO" id="GO:0016757">
    <property type="term" value="F:glycosyltransferase activity"/>
    <property type="evidence" value="ECO:0007669"/>
    <property type="project" value="TreeGrafter"/>
</dbReference>
<organism evidence="2 3">
    <name type="scientific">Allosediminivita pacifica</name>
    <dbReference type="NCBI Taxonomy" id="1267769"/>
    <lineage>
        <taxon>Bacteria</taxon>
        <taxon>Pseudomonadati</taxon>
        <taxon>Pseudomonadota</taxon>
        <taxon>Alphaproteobacteria</taxon>
        <taxon>Rhodobacterales</taxon>
        <taxon>Paracoccaceae</taxon>
        <taxon>Allosediminivita</taxon>
    </lineage>
</organism>
<accession>A0A2T6A981</accession>
<dbReference type="AlphaFoldDB" id="A0A2T6A981"/>
<gene>
    <name evidence="2" type="ORF">C8N44_13421</name>
</gene>
<protein>
    <submittedName>
        <fullName evidence="2">Glycosyltransferase involved in cell wall biosynthesis</fullName>
    </submittedName>
</protein>
<dbReference type="Gene3D" id="3.40.50.2000">
    <property type="entry name" value="Glycogen Phosphorylase B"/>
    <property type="match status" value="1"/>
</dbReference>
<evidence type="ECO:0000313" key="3">
    <source>
        <dbReference type="Proteomes" id="UP000244069"/>
    </source>
</evidence>
<evidence type="ECO:0000256" key="1">
    <source>
        <dbReference type="ARBA" id="ARBA00022679"/>
    </source>
</evidence>
<reference evidence="2 3" key="1">
    <citation type="submission" date="2018-04" db="EMBL/GenBank/DDBJ databases">
        <title>Genomic Encyclopedia of Archaeal and Bacterial Type Strains, Phase II (KMG-II): from individual species to whole genera.</title>
        <authorList>
            <person name="Goeker M."/>
        </authorList>
    </citation>
    <scope>NUCLEOTIDE SEQUENCE [LARGE SCALE GENOMIC DNA]</scope>
    <source>
        <strain evidence="2 3">DSM 29329</strain>
    </source>
</reference>
<comment type="caution">
    <text evidence="2">The sequence shown here is derived from an EMBL/GenBank/DDBJ whole genome shotgun (WGS) entry which is preliminary data.</text>
</comment>
<dbReference type="RefSeq" id="WP_107978532.1">
    <property type="nucleotide sequence ID" value="NZ_BMEZ01000033.1"/>
</dbReference>
<dbReference type="PANTHER" id="PTHR46401">
    <property type="entry name" value="GLYCOSYLTRANSFERASE WBBK-RELATED"/>
    <property type="match status" value="1"/>
</dbReference>
<dbReference type="EMBL" id="QBKN01000034">
    <property type="protein sequence ID" value="PTX40366.1"/>
    <property type="molecule type" value="Genomic_DNA"/>
</dbReference>
<dbReference type="GO" id="GO:0009103">
    <property type="term" value="P:lipopolysaccharide biosynthetic process"/>
    <property type="evidence" value="ECO:0007669"/>
    <property type="project" value="TreeGrafter"/>
</dbReference>
<dbReference type="Pfam" id="PF13692">
    <property type="entry name" value="Glyco_trans_1_4"/>
    <property type="match status" value="1"/>
</dbReference>